<sequence>MSDADFQVTPITDGGDWRFAPIADLYQRAFPASERKPAAFLNDVVARSDYVLLAASIGEDVAGFSVLYVSNAGFGLLEYIAVNERLRGHGVGGKLFCETARHCPAPMVLEVEAPGEGANSIEARRVEFYRRLGCRMVPQLCYRMPQLRAELPPPMRLMLTNYASDTIGKAQLGDWIGDIYSHVYDRPQPDPAVAEMLFPLPDYLDL</sequence>
<dbReference type="PROSITE" id="PS51186">
    <property type="entry name" value="GNAT"/>
    <property type="match status" value="1"/>
</dbReference>
<gene>
    <name evidence="2" type="ORF">IDJ81_14350</name>
</gene>
<keyword evidence="3" id="KW-1185">Reference proteome</keyword>
<evidence type="ECO:0000313" key="3">
    <source>
        <dbReference type="Proteomes" id="UP000663637"/>
    </source>
</evidence>
<dbReference type="Gene3D" id="3.40.630.30">
    <property type="match status" value="1"/>
</dbReference>
<evidence type="ECO:0000313" key="2">
    <source>
        <dbReference type="EMBL" id="QSB44460.1"/>
    </source>
</evidence>
<reference evidence="2 3" key="1">
    <citation type="submission" date="2020-09" db="EMBL/GenBank/DDBJ databases">
        <title>Complete genome sequence of altererythrobacter flavus SS-21NJ, isolated from Dongying oil sludge in Shandong province.</title>
        <authorList>
            <person name="Sun S."/>
            <person name="Zhang Z."/>
        </authorList>
    </citation>
    <scope>NUCLEOTIDE SEQUENCE [LARGE SCALE GENOMIC DNA]</scope>
    <source>
        <strain evidence="2 3">SS-21NJ</strain>
    </source>
</reference>
<dbReference type="RefSeq" id="WP_205441874.1">
    <property type="nucleotide sequence ID" value="NZ_CP061510.1"/>
</dbReference>
<dbReference type="InterPro" id="IPR016181">
    <property type="entry name" value="Acyl_CoA_acyltransferase"/>
</dbReference>
<dbReference type="CDD" id="cd04301">
    <property type="entry name" value="NAT_SF"/>
    <property type="match status" value="1"/>
</dbReference>
<dbReference type="Pfam" id="PF00583">
    <property type="entry name" value="Acetyltransf_1"/>
    <property type="match status" value="1"/>
</dbReference>
<accession>A0ABX7K8A9</accession>
<feature type="domain" description="N-acetyltransferase" evidence="1">
    <location>
        <begin position="6"/>
        <end position="160"/>
    </location>
</feature>
<organism evidence="2 3">
    <name type="scientific">Tsuneonella flava</name>
    <dbReference type="NCBI Taxonomy" id="2055955"/>
    <lineage>
        <taxon>Bacteria</taxon>
        <taxon>Pseudomonadati</taxon>
        <taxon>Pseudomonadota</taxon>
        <taxon>Alphaproteobacteria</taxon>
        <taxon>Sphingomonadales</taxon>
        <taxon>Erythrobacteraceae</taxon>
        <taxon>Tsuneonella</taxon>
    </lineage>
</organism>
<protein>
    <submittedName>
        <fullName evidence="2">GNAT family N-acetyltransferase</fullName>
    </submittedName>
</protein>
<dbReference type="Proteomes" id="UP000663637">
    <property type="component" value="Chromosome"/>
</dbReference>
<name>A0ABX7K8A9_9SPHN</name>
<evidence type="ECO:0000259" key="1">
    <source>
        <dbReference type="PROSITE" id="PS51186"/>
    </source>
</evidence>
<dbReference type="SUPFAM" id="SSF55729">
    <property type="entry name" value="Acyl-CoA N-acyltransferases (Nat)"/>
    <property type="match status" value="1"/>
</dbReference>
<dbReference type="EMBL" id="CP061510">
    <property type="protein sequence ID" value="QSB44460.1"/>
    <property type="molecule type" value="Genomic_DNA"/>
</dbReference>
<dbReference type="InterPro" id="IPR000182">
    <property type="entry name" value="GNAT_dom"/>
</dbReference>
<proteinExistence type="predicted"/>